<dbReference type="InterPro" id="IPR046348">
    <property type="entry name" value="SIS_dom_sf"/>
</dbReference>
<dbReference type="EMBL" id="JBHSFN010000004">
    <property type="protein sequence ID" value="MFC4586258.1"/>
    <property type="molecule type" value="Genomic_DNA"/>
</dbReference>
<accession>A0ABV9EBQ8</accession>
<keyword evidence="4" id="KW-1185">Reference proteome</keyword>
<evidence type="ECO:0000313" key="3">
    <source>
        <dbReference type="EMBL" id="MFC4586258.1"/>
    </source>
</evidence>
<evidence type="ECO:0000259" key="2">
    <source>
        <dbReference type="PROSITE" id="PS51464"/>
    </source>
</evidence>
<dbReference type="PROSITE" id="PS51464">
    <property type="entry name" value="SIS"/>
    <property type="match status" value="1"/>
</dbReference>
<proteinExistence type="predicted"/>
<dbReference type="PANTHER" id="PTHR30390">
    <property type="entry name" value="SEDOHEPTULOSE 7-PHOSPHATE ISOMERASE / DNAA INITIATOR-ASSOCIATING FACTOR FOR REPLICATION INITIATION"/>
    <property type="match status" value="1"/>
</dbReference>
<dbReference type="Pfam" id="PF13580">
    <property type="entry name" value="SIS_2"/>
    <property type="match status" value="1"/>
</dbReference>
<dbReference type="RefSeq" id="WP_262846833.1">
    <property type="nucleotide sequence ID" value="NZ_JANZYP010000053.1"/>
</dbReference>
<comment type="caution">
    <text evidence="3">The sequence shown here is derived from an EMBL/GenBank/DDBJ whole genome shotgun (WGS) entry which is preliminary data.</text>
</comment>
<dbReference type="InterPro" id="IPR001347">
    <property type="entry name" value="SIS_dom"/>
</dbReference>
<dbReference type="Proteomes" id="UP001595891">
    <property type="component" value="Unassembled WGS sequence"/>
</dbReference>
<dbReference type="CDD" id="cd05006">
    <property type="entry name" value="SIS_GmhA"/>
    <property type="match status" value="1"/>
</dbReference>
<dbReference type="InterPro" id="IPR035461">
    <property type="entry name" value="GmhA/DiaA"/>
</dbReference>
<gene>
    <name evidence="3" type="ORF">ACFO8L_09250</name>
</gene>
<organism evidence="3 4">
    <name type="scientific">Sphaerisporangium corydalis</name>
    <dbReference type="NCBI Taxonomy" id="1441875"/>
    <lineage>
        <taxon>Bacteria</taxon>
        <taxon>Bacillati</taxon>
        <taxon>Actinomycetota</taxon>
        <taxon>Actinomycetes</taxon>
        <taxon>Streptosporangiales</taxon>
        <taxon>Streptosporangiaceae</taxon>
        <taxon>Sphaerisporangium</taxon>
    </lineage>
</organism>
<dbReference type="Gene3D" id="3.40.50.10490">
    <property type="entry name" value="Glucose-6-phosphate isomerase like protein, domain 1"/>
    <property type="match status" value="1"/>
</dbReference>
<feature type="compositionally biased region" description="Basic and acidic residues" evidence="1">
    <location>
        <begin position="211"/>
        <end position="224"/>
    </location>
</feature>
<dbReference type="SUPFAM" id="SSF53697">
    <property type="entry name" value="SIS domain"/>
    <property type="match status" value="1"/>
</dbReference>
<feature type="region of interest" description="Disordered" evidence="1">
    <location>
        <begin position="203"/>
        <end position="224"/>
    </location>
</feature>
<evidence type="ECO:0000256" key="1">
    <source>
        <dbReference type="SAM" id="MobiDB-lite"/>
    </source>
</evidence>
<sequence>MPVSSTTRLAVSEAFTRRDAAGHRLARDSERMARACREMAARFHRGGKLIVFGNGGAGTDASHVAVEFMHPVIMGKRALPAMALSNDAATVSGVGARDGFAEVFAHQVRHWADPADMALGVSPDGWCANVLKGLETAHELGLLTMALVGGDGGAITRSPAVGHVLVAGSDDPAVVKEIHVTAYHVLWELVHVFFAQAGPPVFSTPSGPHGRSGEPEDSGREAVR</sequence>
<protein>
    <submittedName>
        <fullName evidence="3">SIS domain-containing protein</fullName>
    </submittedName>
</protein>
<reference evidence="4" key="1">
    <citation type="journal article" date="2019" name="Int. J. Syst. Evol. Microbiol.">
        <title>The Global Catalogue of Microorganisms (GCM) 10K type strain sequencing project: providing services to taxonomists for standard genome sequencing and annotation.</title>
        <authorList>
            <consortium name="The Broad Institute Genomics Platform"/>
            <consortium name="The Broad Institute Genome Sequencing Center for Infectious Disease"/>
            <person name="Wu L."/>
            <person name="Ma J."/>
        </authorList>
    </citation>
    <scope>NUCLEOTIDE SEQUENCE [LARGE SCALE GENOMIC DNA]</scope>
    <source>
        <strain evidence="4">CCUG 49560</strain>
    </source>
</reference>
<evidence type="ECO:0000313" key="4">
    <source>
        <dbReference type="Proteomes" id="UP001595891"/>
    </source>
</evidence>
<name>A0ABV9EBQ8_9ACTN</name>
<feature type="domain" description="SIS" evidence="2">
    <location>
        <begin position="39"/>
        <end position="203"/>
    </location>
</feature>
<dbReference type="PANTHER" id="PTHR30390:SF8">
    <property type="entry name" value="SUGAR ISOMERASE (SIS)"/>
    <property type="match status" value="1"/>
</dbReference>
<dbReference type="InterPro" id="IPR050099">
    <property type="entry name" value="SIS_GmhA/DiaA_subfam"/>
</dbReference>